<protein>
    <submittedName>
        <fullName evidence="3">Hydrolase</fullName>
    </submittedName>
    <submittedName>
        <fullName evidence="4">Nicotinamidase-related amidase</fullName>
    </submittedName>
</protein>
<evidence type="ECO:0000313" key="6">
    <source>
        <dbReference type="Proteomes" id="UP000396862"/>
    </source>
</evidence>
<dbReference type="InterPro" id="IPR000868">
    <property type="entry name" value="Isochorismatase-like_dom"/>
</dbReference>
<dbReference type="GO" id="GO:0016787">
    <property type="term" value="F:hydrolase activity"/>
    <property type="evidence" value="ECO:0007669"/>
    <property type="project" value="UniProtKB-KW"/>
</dbReference>
<dbReference type="RefSeq" id="WP_106543970.1">
    <property type="nucleotide sequence ID" value="NZ_BLAU01000001.1"/>
</dbReference>
<evidence type="ECO:0000313" key="5">
    <source>
        <dbReference type="Proteomes" id="UP000240621"/>
    </source>
</evidence>
<dbReference type="CDD" id="cd00431">
    <property type="entry name" value="cysteine_hydrolases"/>
    <property type="match status" value="1"/>
</dbReference>
<feature type="domain" description="Isochorismatase-like" evidence="2">
    <location>
        <begin position="9"/>
        <end position="180"/>
    </location>
</feature>
<sequence length="186" mass="20162">MITELDQQTALVLIDLQKGILAGDKAHPLEDVLKNAAALVDGFHNAGLPVVIVNINPGGAAWTRSRKDAQMPASKKPDDFTEIADEVPTRPDDIFVTKHTWNAFFETELHNELQKRNVTGIVLGGVSTSIGVEGTARAAAELGYNVSFATDAMTDRVLEAHHNSLQYIFPRMGESGTTADILNKLK</sequence>
<reference evidence="4 5" key="1">
    <citation type="submission" date="2018-03" db="EMBL/GenBank/DDBJ databases">
        <title>Genomic Encyclopedia of Archaeal and Bacterial Type Strains, Phase II (KMG-II): from individual species to whole genera.</title>
        <authorList>
            <person name="Goeker M."/>
        </authorList>
    </citation>
    <scope>NUCLEOTIDE SEQUENCE [LARGE SCALE GENOMIC DNA]</scope>
    <source>
        <strain evidence="4 5">DSM 27267</strain>
    </source>
</reference>
<evidence type="ECO:0000313" key="3">
    <source>
        <dbReference type="EMBL" id="GET22372.1"/>
    </source>
</evidence>
<comment type="caution">
    <text evidence="4">The sequence shown here is derived from an EMBL/GenBank/DDBJ whole genome shotgun (WGS) entry which is preliminary data.</text>
</comment>
<proteinExistence type="predicted"/>
<keyword evidence="6" id="KW-1185">Reference proteome</keyword>
<evidence type="ECO:0000259" key="2">
    <source>
        <dbReference type="Pfam" id="PF00857"/>
    </source>
</evidence>
<dbReference type="Pfam" id="PF00857">
    <property type="entry name" value="Isochorismatase"/>
    <property type="match status" value="1"/>
</dbReference>
<organism evidence="4 5">
    <name type="scientific">Prolixibacter denitrificans</name>
    <dbReference type="NCBI Taxonomy" id="1541063"/>
    <lineage>
        <taxon>Bacteria</taxon>
        <taxon>Pseudomonadati</taxon>
        <taxon>Bacteroidota</taxon>
        <taxon>Bacteroidia</taxon>
        <taxon>Marinilabiliales</taxon>
        <taxon>Prolixibacteraceae</taxon>
        <taxon>Prolixibacter</taxon>
    </lineage>
</organism>
<keyword evidence="1 3" id="KW-0378">Hydrolase</keyword>
<reference evidence="3 6" key="2">
    <citation type="submission" date="2019-10" db="EMBL/GenBank/DDBJ databases">
        <title>Prolixibacter strains distinguished by the presence of nitrate reductase genes were adept at nitrate-dependent anaerobic corrosion of metallic iron and carbon steel.</title>
        <authorList>
            <person name="Iino T."/>
            <person name="Shono N."/>
            <person name="Ito K."/>
            <person name="Nakamura R."/>
            <person name="Sueoka K."/>
            <person name="Harayama S."/>
            <person name="Ohkuma M."/>
        </authorList>
    </citation>
    <scope>NUCLEOTIDE SEQUENCE [LARGE SCALE GENOMIC DNA]</scope>
    <source>
        <strain evidence="3 6">MIC1-1</strain>
    </source>
</reference>
<dbReference type="EMBL" id="PYGC01000021">
    <property type="protein sequence ID" value="PSK80200.1"/>
    <property type="molecule type" value="Genomic_DNA"/>
</dbReference>
<dbReference type="OrthoDB" id="9791276at2"/>
<dbReference type="InterPro" id="IPR036380">
    <property type="entry name" value="Isochorismatase-like_sf"/>
</dbReference>
<accession>A0A2P8C5E7</accession>
<gene>
    <name evidence="4" type="ORF">CLV93_12115</name>
    <name evidence="3" type="ORF">JCM18694_26180</name>
</gene>
<dbReference type="Gene3D" id="3.40.50.850">
    <property type="entry name" value="Isochorismatase-like"/>
    <property type="match status" value="1"/>
</dbReference>
<name>A0A2P8C5E7_9BACT</name>
<dbReference type="Proteomes" id="UP000396862">
    <property type="component" value="Unassembled WGS sequence"/>
</dbReference>
<evidence type="ECO:0000256" key="1">
    <source>
        <dbReference type="ARBA" id="ARBA00022801"/>
    </source>
</evidence>
<dbReference type="AlphaFoldDB" id="A0A2P8C5E7"/>
<dbReference type="PANTHER" id="PTHR43540">
    <property type="entry name" value="PEROXYUREIDOACRYLATE/UREIDOACRYLATE AMIDOHYDROLASE-RELATED"/>
    <property type="match status" value="1"/>
</dbReference>
<dbReference type="InterPro" id="IPR050272">
    <property type="entry name" value="Isochorismatase-like_hydrls"/>
</dbReference>
<dbReference type="SUPFAM" id="SSF52499">
    <property type="entry name" value="Isochorismatase-like hydrolases"/>
    <property type="match status" value="1"/>
</dbReference>
<evidence type="ECO:0000313" key="4">
    <source>
        <dbReference type="EMBL" id="PSK80200.1"/>
    </source>
</evidence>
<dbReference type="PANTHER" id="PTHR43540:SF7">
    <property type="entry name" value="ISOCHORISMATASE FAMILY PROTEIN YECD"/>
    <property type="match status" value="1"/>
</dbReference>
<dbReference type="Proteomes" id="UP000240621">
    <property type="component" value="Unassembled WGS sequence"/>
</dbReference>
<dbReference type="EMBL" id="BLAU01000001">
    <property type="protein sequence ID" value="GET22372.1"/>
    <property type="molecule type" value="Genomic_DNA"/>
</dbReference>